<dbReference type="OrthoDB" id="3687641at2759"/>
<sequence length="72" mass="8534">MHIDHCIDQLRQAIMCSADLTPVTLQPVIQLREGRRYLILLGETERTHTCRDFETIKQWVRFRSKKAAVQHM</sequence>
<dbReference type="RefSeq" id="XP_031944035.1">
    <property type="nucleotide sequence ID" value="XM_032086634.1"/>
</dbReference>
<dbReference type="AlphaFoldDB" id="A0A5N7DJV0"/>
<comment type="similarity">
    <text evidence="2">Belongs to the ustYa family.</text>
</comment>
<keyword evidence="4" id="KW-1185">Reference proteome</keyword>
<dbReference type="Proteomes" id="UP000325579">
    <property type="component" value="Unassembled WGS sequence"/>
</dbReference>
<name>A0A5N7DJV0_9EURO</name>
<evidence type="ECO:0000256" key="1">
    <source>
        <dbReference type="ARBA" id="ARBA00004685"/>
    </source>
</evidence>
<evidence type="ECO:0000313" key="3">
    <source>
        <dbReference type="EMBL" id="KAE8406716.1"/>
    </source>
</evidence>
<dbReference type="PANTHER" id="PTHR33365:SF4">
    <property type="entry name" value="CYCLOCHLOROTINE BIOSYNTHESIS PROTEIN O"/>
    <property type="match status" value="1"/>
</dbReference>
<comment type="pathway">
    <text evidence="1">Mycotoxin biosynthesis.</text>
</comment>
<reference evidence="3 4" key="1">
    <citation type="submission" date="2019-04" db="EMBL/GenBank/DDBJ databases">
        <authorList>
            <consortium name="DOE Joint Genome Institute"/>
            <person name="Mondo S."/>
            <person name="Kjaerbolling I."/>
            <person name="Vesth T."/>
            <person name="Frisvad J.C."/>
            <person name="Nybo J.L."/>
            <person name="Theobald S."/>
            <person name="Kildgaard S."/>
            <person name="Isbrandt T."/>
            <person name="Kuo A."/>
            <person name="Sato A."/>
            <person name="Lyhne E.K."/>
            <person name="Kogle M.E."/>
            <person name="Wiebenga A."/>
            <person name="Kun R.S."/>
            <person name="Lubbers R.J."/>
            <person name="Makela M.R."/>
            <person name="Barry K."/>
            <person name="Chovatia M."/>
            <person name="Clum A."/>
            <person name="Daum C."/>
            <person name="Haridas S."/>
            <person name="He G."/>
            <person name="LaButti K."/>
            <person name="Lipzen A."/>
            <person name="Riley R."/>
            <person name="Salamov A."/>
            <person name="Simmons B.A."/>
            <person name="Magnuson J.K."/>
            <person name="Henrissat B."/>
            <person name="Mortensen U.H."/>
            <person name="Larsen T.O."/>
            <person name="Devries R.P."/>
            <person name="Grigoriev I.V."/>
            <person name="Machida M."/>
            <person name="Baker S.E."/>
            <person name="Andersen M.R."/>
            <person name="Cantor M.N."/>
            <person name="Hua S.X."/>
        </authorList>
    </citation>
    <scope>NUCLEOTIDE SEQUENCE [LARGE SCALE GENOMIC DNA]</scope>
    <source>
        <strain evidence="3 4">CBS 119388</strain>
    </source>
</reference>
<organism evidence="3 4">
    <name type="scientific">Aspergillus pseudonomiae</name>
    <dbReference type="NCBI Taxonomy" id="1506151"/>
    <lineage>
        <taxon>Eukaryota</taxon>
        <taxon>Fungi</taxon>
        <taxon>Dikarya</taxon>
        <taxon>Ascomycota</taxon>
        <taxon>Pezizomycotina</taxon>
        <taxon>Eurotiomycetes</taxon>
        <taxon>Eurotiomycetidae</taxon>
        <taxon>Eurotiales</taxon>
        <taxon>Aspergillaceae</taxon>
        <taxon>Aspergillus</taxon>
        <taxon>Aspergillus subgen. Circumdati</taxon>
    </lineage>
</organism>
<dbReference type="PANTHER" id="PTHR33365">
    <property type="entry name" value="YALI0B05434P"/>
    <property type="match status" value="1"/>
</dbReference>
<evidence type="ECO:0000256" key="2">
    <source>
        <dbReference type="ARBA" id="ARBA00035112"/>
    </source>
</evidence>
<protein>
    <submittedName>
        <fullName evidence="3">Uncharacterized protein</fullName>
    </submittedName>
</protein>
<dbReference type="Pfam" id="PF11807">
    <property type="entry name" value="UstYa"/>
    <property type="match status" value="1"/>
</dbReference>
<gene>
    <name evidence="3" type="ORF">BDV37DRAFT_280674</name>
</gene>
<dbReference type="InterPro" id="IPR021765">
    <property type="entry name" value="UstYa-like"/>
</dbReference>
<proteinExistence type="inferred from homology"/>
<dbReference type="GeneID" id="43671325"/>
<accession>A0A5N7DJV0</accession>
<dbReference type="GO" id="GO:0043386">
    <property type="term" value="P:mycotoxin biosynthetic process"/>
    <property type="evidence" value="ECO:0007669"/>
    <property type="project" value="InterPro"/>
</dbReference>
<evidence type="ECO:0000313" key="4">
    <source>
        <dbReference type="Proteomes" id="UP000325579"/>
    </source>
</evidence>
<dbReference type="EMBL" id="ML736752">
    <property type="protein sequence ID" value="KAE8406716.1"/>
    <property type="molecule type" value="Genomic_DNA"/>
</dbReference>